<proteinExistence type="predicted"/>
<reference evidence="2 3" key="2">
    <citation type="submission" date="2015-01" db="EMBL/GenBank/DDBJ databases">
        <title>Draft Genome Sequences of Four Bacillus thermoamylovorans Strains, Isolated From Food Products.</title>
        <authorList>
            <person name="Krawcyk A.O."/>
            <person name="Berendsen E.M."/>
            <person name="Eijlander R.T."/>
            <person name="de Jong A."/>
            <person name="Wells-Bennik M."/>
            <person name="Kuipers O.P."/>
        </authorList>
    </citation>
    <scope>NUCLEOTIDE SEQUENCE [LARGE SCALE GENOMIC DNA]</scope>
    <source>
        <strain evidence="2 3">B4167</strain>
    </source>
</reference>
<dbReference type="AlphaFoldDB" id="A0A090IX09"/>
<gene>
    <name evidence="2" type="ORF">B4167_2928</name>
    <name evidence="1" type="ORF">BT1A1_0209</name>
</gene>
<evidence type="ECO:0000313" key="4">
    <source>
        <dbReference type="Proteomes" id="UP000040576"/>
    </source>
</evidence>
<evidence type="ECO:0000313" key="3">
    <source>
        <dbReference type="Proteomes" id="UP000032076"/>
    </source>
</evidence>
<protein>
    <submittedName>
        <fullName evidence="1">Uncharacterized protein</fullName>
    </submittedName>
</protein>
<name>A0A090IX09_9BACI</name>
<evidence type="ECO:0000313" key="2">
    <source>
        <dbReference type="EMBL" id="KIO72626.1"/>
    </source>
</evidence>
<dbReference type="Proteomes" id="UP000040576">
    <property type="component" value="Unassembled WGS sequence"/>
</dbReference>
<dbReference type="PATRIC" id="fig|35841.6.peg.3180"/>
<dbReference type="EMBL" id="CCRF01000009">
    <property type="protein sequence ID" value="CEE00070.1"/>
    <property type="molecule type" value="Genomic_DNA"/>
</dbReference>
<keyword evidence="4" id="KW-1185">Reference proteome</keyword>
<dbReference type="eggNOG" id="COG2801">
    <property type="taxonomic scope" value="Bacteria"/>
</dbReference>
<dbReference type="EMBL" id="JXLU01000090">
    <property type="protein sequence ID" value="KIO72626.1"/>
    <property type="molecule type" value="Genomic_DNA"/>
</dbReference>
<organism evidence="1 4">
    <name type="scientific">Caldibacillus thermoamylovorans</name>
    <dbReference type="NCBI Taxonomy" id="35841"/>
    <lineage>
        <taxon>Bacteria</taxon>
        <taxon>Bacillati</taxon>
        <taxon>Bacillota</taxon>
        <taxon>Bacilli</taxon>
        <taxon>Bacillales</taxon>
        <taxon>Bacillaceae</taxon>
        <taxon>Caldibacillus</taxon>
    </lineage>
</organism>
<sequence length="89" mass="10572">MFDKPEEKNDKQALPKIQADELPLVETPKKLDYQELLNNVLEETNEDPVSTEYRQLKQIIERLNRTFKGNYNATYGFGSKRELYELYPM</sequence>
<evidence type="ECO:0000313" key="1">
    <source>
        <dbReference type="EMBL" id="CEE00070.1"/>
    </source>
</evidence>
<accession>A0A090IX09</accession>
<reference evidence="1 4" key="1">
    <citation type="submission" date="2014-07" db="EMBL/GenBank/DDBJ databases">
        <authorList>
            <person name="Wibberg Daniel"/>
        </authorList>
    </citation>
    <scope>NUCLEOTIDE SEQUENCE [LARGE SCALE GENOMIC DNA]</scope>
</reference>
<dbReference type="Proteomes" id="UP000032076">
    <property type="component" value="Unassembled WGS sequence"/>
</dbReference>